<accession>A0ABD6W7D9</accession>
<sequence>MMRRQLSFEDRARIAVGVKQGLSDRAIGELIGRDQMVVWGIGAGTR</sequence>
<dbReference type="Proteomes" id="UP000237881">
    <property type="component" value="Unassembled WGS sequence"/>
</dbReference>
<dbReference type="InterPro" id="IPR025246">
    <property type="entry name" value="IS30-like_HTH"/>
</dbReference>
<dbReference type="KEGG" id="rry:C1O28_02760"/>
<dbReference type="Pfam" id="PF13936">
    <property type="entry name" value="HTH_38"/>
    <property type="match status" value="1"/>
</dbReference>
<proteinExistence type="predicted"/>
<dbReference type="Proteomes" id="UP000239698">
    <property type="component" value="Unassembled WGS sequence"/>
</dbReference>
<dbReference type="AlphaFoldDB" id="A0ABD6W7D9"/>
<dbReference type="EMBL" id="PSVT01000013">
    <property type="protein sequence ID" value="PPH77068.1"/>
    <property type="molecule type" value="Genomic_DNA"/>
</dbReference>
<gene>
    <name evidence="2" type="ORF">C5C04_10075</name>
    <name evidence="3" type="ORF">C5C40_07935</name>
</gene>
<organism evidence="2 4">
    <name type="scientific">Rathayibacter rathayi</name>
    <name type="common">Corynebacterium rathayi</name>
    <dbReference type="NCBI Taxonomy" id="33887"/>
    <lineage>
        <taxon>Bacteria</taxon>
        <taxon>Bacillati</taxon>
        <taxon>Actinomycetota</taxon>
        <taxon>Actinomycetes</taxon>
        <taxon>Micrococcales</taxon>
        <taxon>Microbacteriaceae</taxon>
        <taxon>Rathayibacter</taxon>
    </lineage>
</organism>
<evidence type="ECO:0000313" key="4">
    <source>
        <dbReference type="Proteomes" id="UP000237881"/>
    </source>
</evidence>
<feature type="domain" description="Transposase IS30-like HTH" evidence="1">
    <location>
        <begin position="3"/>
        <end position="34"/>
    </location>
</feature>
<evidence type="ECO:0000313" key="5">
    <source>
        <dbReference type="Proteomes" id="UP000239698"/>
    </source>
</evidence>
<name>A0ABD6W7D9_RATRA</name>
<protein>
    <submittedName>
        <fullName evidence="2">Helix-turn-helix domain-containing protein</fullName>
    </submittedName>
</protein>
<evidence type="ECO:0000313" key="3">
    <source>
        <dbReference type="EMBL" id="PPH77068.1"/>
    </source>
</evidence>
<evidence type="ECO:0000313" key="2">
    <source>
        <dbReference type="EMBL" id="PPF13048.1"/>
    </source>
</evidence>
<keyword evidence="5" id="KW-1185">Reference proteome</keyword>
<evidence type="ECO:0000259" key="1">
    <source>
        <dbReference type="Pfam" id="PF13936"/>
    </source>
</evidence>
<dbReference type="EMBL" id="PSUL01000022">
    <property type="protein sequence ID" value="PPF13048.1"/>
    <property type="molecule type" value="Genomic_DNA"/>
</dbReference>
<reference evidence="4 5" key="1">
    <citation type="submission" date="2018-02" db="EMBL/GenBank/DDBJ databases">
        <title>Bacteriophage NCPPB3778 and a type I-E CRISPR drive the evolution of the US Biological Select Agent, Rathayibacter toxicus.</title>
        <authorList>
            <person name="Davis E.W.II."/>
            <person name="Tabima J.F."/>
            <person name="Weisberg A.J."/>
            <person name="Lopes L.D."/>
            <person name="Wiseman M.S."/>
            <person name="Wiseman M.S."/>
            <person name="Pupko T."/>
            <person name="Belcher M.S."/>
            <person name="Sechler A.J."/>
            <person name="Tancos M.A."/>
            <person name="Schroeder B.K."/>
            <person name="Murray T.D."/>
            <person name="Luster D.G."/>
            <person name="Schneider W.L."/>
            <person name="Rogers E."/>
            <person name="Andreote F.D."/>
            <person name="Grunwald N.J."/>
            <person name="Putnam M.L."/>
            <person name="Chang J.H."/>
        </authorList>
    </citation>
    <scope>NUCLEOTIDE SEQUENCE [LARGE SCALE GENOMIC DNA]</scope>
    <source>
        <strain evidence="3 5">AY1D6</strain>
        <strain evidence="2 4">AY1I9</strain>
    </source>
</reference>
<comment type="caution">
    <text evidence="2">The sequence shown here is derived from an EMBL/GenBank/DDBJ whole genome shotgun (WGS) entry which is preliminary data.</text>
</comment>